<feature type="transmembrane region" description="Helical" evidence="8">
    <location>
        <begin position="16"/>
        <end position="37"/>
    </location>
</feature>
<dbReference type="OrthoDB" id="2101615at2759"/>
<keyword evidence="7" id="KW-0807">Transducer</keyword>
<dbReference type="EMBL" id="CAJNOQ010005424">
    <property type="protein sequence ID" value="CAF1098266.1"/>
    <property type="molecule type" value="Genomic_DNA"/>
</dbReference>
<dbReference type="GO" id="GO:0004930">
    <property type="term" value="F:G protein-coupled receptor activity"/>
    <property type="evidence" value="ECO:0007669"/>
    <property type="project" value="UniProtKB-KW"/>
</dbReference>
<accession>A0A814P2V3</accession>
<comment type="caution">
    <text evidence="10">The sequence shown here is derived from an EMBL/GenBank/DDBJ whole genome shotgun (WGS) entry which is preliminary data.</text>
</comment>
<keyword evidence="5 8" id="KW-0472">Membrane</keyword>
<evidence type="ECO:0000313" key="10">
    <source>
        <dbReference type="EMBL" id="CAF1098266.1"/>
    </source>
</evidence>
<dbReference type="Proteomes" id="UP000681722">
    <property type="component" value="Unassembled WGS sequence"/>
</dbReference>
<dbReference type="SUPFAM" id="SSF81321">
    <property type="entry name" value="Family A G protein-coupled receptor-like"/>
    <property type="match status" value="1"/>
</dbReference>
<evidence type="ECO:0000256" key="2">
    <source>
        <dbReference type="ARBA" id="ARBA00022692"/>
    </source>
</evidence>
<dbReference type="Gene3D" id="1.20.1070.10">
    <property type="entry name" value="Rhodopsin 7-helix transmembrane proteins"/>
    <property type="match status" value="1"/>
</dbReference>
<dbReference type="PANTHER" id="PTHR24240">
    <property type="entry name" value="OPSIN"/>
    <property type="match status" value="1"/>
</dbReference>
<dbReference type="EMBL" id="CAJOBC010005425">
    <property type="protein sequence ID" value="CAF3863351.1"/>
    <property type="molecule type" value="Genomic_DNA"/>
</dbReference>
<evidence type="ECO:0000256" key="8">
    <source>
        <dbReference type="SAM" id="Phobius"/>
    </source>
</evidence>
<evidence type="ECO:0000256" key="7">
    <source>
        <dbReference type="ARBA" id="ARBA00023224"/>
    </source>
</evidence>
<evidence type="ECO:0000256" key="6">
    <source>
        <dbReference type="ARBA" id="ARBA00023170"/>
    </source>
</evidence>
<evidence type="ECO:0000313" key="13">
    <source>
        <dbReference type="EMBL" id="CAF4247450.1"/>
    </source>
</evidence>
<dbReference type="GO" id="GO:0016020">
    <property type="term" value="C:membrane"/>
    <property type="evidence" value="ECO:0007669"/>
    <property type="project" value="UniProtKB-SubCell"/>
</dbReference>
<keyword evidence="4" id="KW-0297">G-protein coupled receptor</keyword>
<keyword evidence="3 8" id="KW-1133">Transmembrane helix</keyword>
<evidence type="ECO:0000313" key="14">
    <source>
        <dbReference type="Proteomes" id="UP000663829"/>
    </source>
</evidence>
<dbReference type="PRINTS" id="PR00237">
    <property type="entry name" value="GPCRRHODOPSN"/>
</dbReference>
<evidence type="ECO:0000313" key="12">
    <source>
        <dbReference type="EMBL" id="CAF3863351.1"/>
    </source>
</evidence>
<dbReference type="EMBL" id="CAJNOK010029860">
    <property type="protein sequence ID" value="CAF1453007.1"/>
    <property type="molecule type" value="Genomic_DNA"/>
</dbReference>
<feature type="domain" description="G-protein coupled receptors family 1 profile" evidence="9">
    <location>
        <begin position="1"/>
        <end position="197"/>
    </location>
</feature>
<feature type="transmembrane region" description="Helical" evidence="8">
    <location>
        <begin position="139"/>
        <end position="157"/>
    </location>
</feature>
<organism evidence="10 14">
    <name type="scientific">Didymodactylos carnosus</name>
    <dbReference type="NCBI Taxonomy" id="1234261"/>
    <lineage>
        <taxon>Eukaryota</taxon>
        <taxon>Metazoa</taxon>
        <taxon>Spiralia</taxon>
        <taxon>Gnathifera</taxon>
        <taxon>Rotifera</taxon>
        <taxon>Eurotatoria</taxon>
        <taxon>Bdelloidea</taxon>
        <taxon>Philodinida</taxon>
        <taxon>Philodinidae</taxon>
        <taxon>Didymodactylos</taxon>
    </lineage>
</organism>
<evidence type="ECO:0000256" key="3">
    <source>
        <dbReference type="ARBA" id="ARBA00022989"/>
    </source>
</evidence>
<dbReference type="Proteomes" id="UP000663829">
    <property type="component" value="Unassembled WGS sequence"/>
</dbReference>
<evidence type="ECO:0000259" key="9">
    <source>
        <dbReference type="PROSITE" id="PS50262"/>
    </source>
</evidence>
<name>A0A814P2V3_9BILA</name>
<dbReference type="Proteomes" id="UP000677228">
    <property type="component" value="Unassembled WGS sequence"/>
</dbReference>
<dbReference type="InterPro" id="IPR050125">
    <property type="entry name" value="GPCR_opsins"/>
</dbReference>
<evidence type="ECO:0000256" key="1">
    <source>
        <dbReference type="ARBA" id="ARBA00004141"/>
    </source>
</evidence>
<gene>
    <name evidence="10" type="ORF">GPM918_LOCUS18613</name>
    <name evidence="11" type="ORF">OVA965_LOCUS34916</name>
    <name evidence="12" type="ORF">SRO942_LOCUS18612</name>
    <name evidence="13" type="ORF">TMI583_LOCUS35862</name>
</gene>
<dbReference type="InterPro" id="IPR017452">
    <property type="entry name" value="GPCR_Rhodpsn_7TM"/>
</dbReference>
<dbReference type="EMBL" id="CAJOBA010051704">
    <property type="protein sequence ID" value="CAF4247450.1"/>
    <property type="molecule type" value="Genomic_DNA"/>
</dbReference>
<comment type="subcellular location">
    <subcellularLocation>
        <location evidence="1">Membrane</location>
        <topology evidence="1">Multi-pass membrane protein</topology>
    </subcellularLocation>
</comment>
<dbReference type="PROSITE" id="PS50262">
    <property type="entry name" value="G_PROTEIN_RECEP_F1_2"/>
    <property type="match status" value="1"/>
</dbReference>
<dbReference type="InterPro" id="IPR000276">
    <property type="entry name" value="GPCR_Rhodpsn"/>
</dbReference>
<sequence length="213" mass="24902">MGFDCSLNWLQQSQAYLISAIIFIYLIPFIFLIYSNIRIYQTLRFLMYKRNDELSDYIPLSSGIMSECEQSVEPRLNICFCIFIRHLCTKIDRNAISSPPLRSSTTTSESTRRIQQKYRDVIATREANRLKRLKLDRRFAFTTFIMVAQYIICWTPYSIIAILKVCRKTNFIERHEILIVLCATLAKISIILNPAIYIYTTKISKPGTLDALR</sequence>
<dbReference type="AlphaFoldDB" id="A0A814P2V3"/>
<reference evidence="10" key="1">
    <citation type="submission" date="2021-02" db="EMBL/GenBank/DDBJ databases">
        <authorList>
            <person name="Nowell W R."/>
        </authorList>
    </citation>
    <scope>NUCLEOTIDE SEQUENCE</scope>
</reference>
<keyword evidence="14" id="KW-1185">Reference proteome</keyword>
<feature type="transmembrane region" description="Helical" evidence="8">
    <location>
        <begin position="177"/>
        <end position="199"/>
    </location>
</feature>
<evidence type="ECO:0000256" key="4">
    <source>
        <dbReference type="ARBA" id="ARBA00023040"/>
    </source>
</evidence>
<proteinExistence type="predicted"/>
<evidence type="ECO:0000313" key="11">
    <source>
        <dbReference type="EMBL" id="CAF1453007.1"/>
    </source>
</evidence>
<evidence type="ECO:0000256" key="5">
    <source>
        <dbReference type="ARBA" id="ARBA00023136"/>
    </source>
</evidence>
<dbReference type="Proteomes" id="UP000682733">
    <property type="component" value="Unassembled WGS sequence"/>
</dbReference>
<protein>
    <recommendedName>
        <fullName evidence="9">G-protein coupled receptors family 1 profile domain-containing protein</fullName>
    </recommendedName>
</protein>
<keyword evidence="6" id="KW-0675">Receptor</keyword>
<dbReference type="Pfam" id="PF00001">
    <property type="entry name" value="7tm_1"/>
    <property type="match status" value="1"/>
</dbReference>
<keyword evidence="2 8" id="KW-0812">Transmembrane</keyword>